<proteinExistence type="predicted"/>
<evidence type="ECO:0000256" key="3">
    <source>
        <dbReference type="ARBA" id="ARBA00023277"/>
    </source>
</evidence>
<dbReference type="VEuPathDB" id="FungiDB:BCV72DRAFT_255923"/>
<gene>
    <name evidence="6" type="ORF">BCV72DRAFT_255923</name>
</gene>
<accession>A0A1X0R5X0</accession>
<dbReference type="InterPro" id="IPR019378">
    <property type="entry name" value="GDP-Fuc_O-FucTrfase"/>
</dbReference>
<feature type="region of interest" description="Disordered" evidence="4">
    <location>
        <begin position="1"/>
        <end position="129"/>
    </location>
</feature>
<dbReference type="GO" id="GO:0016740">
    <property type="term" value="F:transferase activity"/>
    <property type="evidence" value="ECO:0007669"/>
    <property type="project" value="UniProtKB-KW"/>
</dbReference>
<feature type="domain" description="DUF4097" evidence="5">
    <location>
        <begin position="292"/>
        <end position="429"/>
    </location>
</feature>
<evidence type="ECO:0000256" key="2">
    <source>
        <dbReference type="ARBA" id="ARBA00023253"/>
    </source>
</evidence>
<reference evidence="6" key="1">
    <citation type="journal article" date="2016" name="Proc. Natl. Acad. Sci. U.S.A.">
        <title>Lipid metabolic changes in an early divergent fungus govern the establishment of a mutualistic symbiosis with endobacteria.</title>
        <authorList>
            <person name="Lastovetsky O.A."/>
            <person name="Gaspar M.L."/>
            <person name="Mondo S.J."/>
            <person name="LaButti K.M."/>
            <person name="Sandor L."/>
            <person name="Grigoriev I.V."/>
            <person name="Henry S.A."/>
            <person name="Pawlowska T.E."/>
        </authorList>
    </citation>
    <scope>NUCLEOTIDE SEQUENCE [LARGE SCALE GENOMIC DNA]</scope>
    <source>
        <strain evidence="6">ATCC 52814</strain>
    </source>
</reference>
<evidence type="ECO:0000256" key="1">
    <source>
        <dbReference type="ARBA" id="ARBA00022679"/>
    </source>
</evidence>
<evidence type="ECO:0000259" key="5">
    <source>
        <dbReference type="Pfam" id="PF13349"/>
    </source>
</evidence>
<name>A0A1X0R5X0_RHIZD</name>
<evidence type="ECO:0000256" key="4">
    <source>
        <dbReference type="SAM" id="MobiDB-lite"/>
    </source>
</evidence>
<dbReference type="PANTHER" id="PTHR36050">
    <property type="entry name" value="O-FUCOSYLTRANSFERASE 30"/>
    <property type="match status" value="1"/>
</dbReference>
<sequence>MYGKGSFPNDSSSSNNRIEPNFFHTSATQHNTPNKKDNSQDHAETPYWQSPPPYSEHANYPPAISDTDNHAPSAPPLELAQGDVIPPYPPQPQVYPPLNYDNNNPHSPTTGYPTYGSFPQPPYHNTPDVLQPASMPSWPWVAPPRLAESSPPPVEDESVKINTPCCERICKMFWYFITAMVFFVTLSEILGGSTRSVRCDDGINWPKLPKRFDYESILRITVDEGSLTSGKIILKNPTKDTPPGTVLLTGSVSSRIANEVSIVLDQKPGESHLKIRVPRQGLYRPCVSLEAVVYVADETELIQVEVQNSNIHVESEGLDTSILQLSTSNAPIDLDCAWSGKDLKLRTTNGHIRISRPLKAENSVMLVSSNGGIHMDQNIHADQLIAIATTNGPIKLNQIQSDKVLLHTSNGPVSINEAQIGHSLNVTTTNDELKFRLLAGTSNPVINGMTTNGRIIANMPTDFEGQFHLMTGVSQLITISDQYERSVIKRIGKGFVIGERFNGINERPANPGSVKLQTTNDNRGSETIDNRTVKDDIIPVTMPDPFELHKPDSTEKFITYLPHSGFHNQRISLENAFLLASYLNRTLLLPPVYLASPAFPWLRFDKMYERILLQTKNGIEYCGQLREGEPLPPECLNYAHWTSVPWTFFYDFEGISKKIRVIFRNDMSLEWIRDELSSDIYFIKDNSPFDYRIYDLPESQTPLQRFVHRLELDALEAIQAKVIHFGSLFGSYRVLAQSEEHKDLLTWVRRNMVFQNPVLLQTASRIVNQLGGVKQFVGIHLRVGDGLFKVRASIHVDDIYHQLVNEYTDLTVDEVAQYDNRHDDDRKEDTNYEVKQLRDTPVLEAVQQPIQVTHPPDTILQARLGTSTKHHLKCQSSDGRNNQFAKTAIYIATDCPNPREHPLLQKIFKTFPCVFVLSDFKSDLKELTKIKVVEDNVHLESYLIPMIDAIIAAQGFDFYGTNSSTFSTYIERQLHPMYTNEPIKLFDAPSL</sequence>
<feature type="compositionally biased region" description="Basic and acidic residues" evidence="4">
    <location>
        <begin position="34"/>
        <end position="44"/>
    </location>
</feature>
<dbReference type="Gene3D" id="3.40.50.11350">
    <property type="match status" value="1"/>
</dbReference>
<dbReference type="OrthoDB" id="5570013at2759"/>
<feature type="compositionally biased region" description="Pro residues" evidence="4">
    <location>
        <begin position="86"/>
        <end position="95"/>
    </location>
</feature>
<dbReference type="GO" id="GO:0006004">
    <property type="term" value="P:fucose metabolic process"/>
    <property type="evidence" value="ECO:0007669"/>
    <property type="project" value="UniProtKB-KW"/>
</dbReference>
<dbReference type="Proteomes" id="UP000242414">
    <property type="component" value="Unassembled WGS sequence"/>
</dbReference>
<keyword evidence="2" id="KW-0294">Fucose metabolism</keyword>
<keyword evidence="3" id="KW-0119">Carbohydrate metabolism</keyword>
<dbReference type="EMBL" id="KV921906">
    <property type="protein sequence ID" value="ORE07328.1"/>
    <property type="molecule type" value="Genomic_DNA"/>
</dbReference>
<protein>
    <recommendedName>
        <fullName evidence="5">DUF4097 domain-containing protein</fullName>
    </recommendedName>
</protein>
<dbReference type="Pfam" id="PF10250">
    <property type="entry name" value="O-FucT"/>
    <property type="match status" value="1"/>
</dbReference>
<organism evidence="6">
    <name type="scientific">Rhizopus microsporus var. microsporus</name>
    <dbReference type="NCBI Taxonomy" id="86635"/>
    <lineage>
        <taxon>Eukaryota</taxon>
        <taxon>Fungi</taxon>
        <taxon>Fungi incertae sedis</taxon>
        <taxon>Mucoromycota</taxon>
        <taxon>Mucoromycotina</taxon>
        <taxon>Mucoromycetes</taxon>
        <taxon>Mucorales</taxon>
        <taxon>Mucorineae</taxon>
        <taxon>Rhizopodaceae</taxon>
        <taxon>Rhizopus</taxon>
    </lineage>
</organism>
<evidence type="ECO:0000313" key="6">
    <source>
        <dbReference type="EMBL" id="ORE07328.1"/>
    </source>
</evidence>
<dbReference type="InterPro" id="IPR025164">
    <property type="entry name" value="Toastrack_DUF4097"/>
</dbReference>
<keyword evidence="1" id="KW-0808">Transferase</keyword>
<feature type="compositionally biased region" description="Polar residues" evidence="4">
    <location>
        <begin position="8"/>
        <end position="32"/>
    </location>
</feature>
<feature type="compositionally biased region" description="Polar residues" evidence="4">
    <location>
        <begin position="100"/>
        <end position="112"/>
    </location>
</feature>
<dbReference type="CDD" id="cd11296">
    <property type="entry name" value="O-FucT_like"/>
    <property type="match status" value="1"/>
</dbReference>
<dbReference type="Pfam" id="PF13349">
    <property type="entry name" value="DUF4097"/>
    <property type="match status" value="1"/>
</dbReference>
<dbReference type="PANTHER" id="PTHR36050:SF1">
    <property type="entry name" value="O-FUCOSYLTRANSFERASE 30"/>
    <property type="match status" value="1"/>
</dbReference>
<dbReference type="AlphaFoldDB" id="A0A1X0R5X0"/>